<name>A0AAD9MTV1_9ANNE</name>
<keyword evidence="7" id="KW-0472">Membrane</keyword>
<dbReference type="InterPro" id="IPR000387">
    <property type="entry name" value="Tyr_Pase_dom"/>
</dbReference>
<evidence type="ECO:0000313" key="12">
    <source>
        <dbReference type="Proteomes" id="UP001208570"/>
    </source>
</evidence>
<evidence type="ECO:0000256" key="5">
    <source>
        <dbReference type="ARBA" id="ARBA00051722"/>
    </source>
</evidence>
<dbReference type="InterPro" id="IPR003595">
    <property type="entry name" value="Tyr_Pase_cat"/>
</dbReference>
<dbReference type="AlphaFoldDB" id="A0AAD9MTV1"/>
<dbReference type="InterPro" id="IPR050348">
    <property type="entry name" value="Protein-Tyr_Phosphatase"/>
</dbReference>
<accession>A0AAD9MTV1</accession>
<dbReference type="SMART" id="SM00404">
    <property type="entry name" value="PTPc_motif"/>
    <property type="match status" value="2"/>
</dbReference>
<keyword evidence="4" id="KW-0904">Protein phosphatase</keyword>
<dbReference type="EMBL" id="JAODUP010000694">
    <property type="protein sequence ID" value="KAK2145225.1"/>
    <property type="molecule type" value="Genomic_DNA"/>
</dbReference>
<feature type="compositionally biased region" description="Low complexity" evidence="6">
    <location>
        <begin position="195"/>
        <end position="260"/>
    </location>
</feature>
<keyword evidence="3" id="KW-0378">Hydrolase</keyword>
<keyword evidence="8" id="KW-0732">Signal</keyword>
<dbReference type="PRINTS" id="PR00700">
    <property type="entry name" value="PRTYPHPHTASE"/>
</dbReference>
<dbReference type="InterPro" id="IPR016130">
    <property type="entry name" value="Tyr_Pase_AS"/>
</dbReference>
<keyword evidence="7" id="KW-0812">Transmembrane</keyword>
<evidence type="ECO:0000313" key="11">
    <source>
        <dbReference type="EMBL" id="KAK2145225.1"/>
    </source>
</evidence>
<evidence type="ECO:0000256" key="2">
    <source>
        <dbReference type="ARBA" id="ARBA00013064"/>
    </source>
</evidence>
<evidence type="ECO:0000256" key="4">
    <source>
        <dbReference type="ARBA" id="ARBA00022912"/>
    </source>
</evidence>
<comment type="catalytic activity">
    <reaction evidence="5">
        <text>O-phospho-L-tyrosyl-[protein] + H2O = L-tyrosyl-[protein] + phosphate</text>
        <dbReference type="Rhea" id="RHEA:10684"/>
        <dbReference type="Rhea" id="RHEA-COMP:10136"/>
        <dbReference type="Rhea" id="RHEA-COMP:20101"/>
        <dbReference type="ChEBI" id="CHEBI:15377"/>
        <dbReference type="ChEBI" id="CHEBI:43474"/>
        <dbReference type="ChEBI" id="CHEBI:46858"/>
        <dbReference type="ChEBI" id="CHEBI:61978"/>
        <dbReference type="EC" id="3.1.3.48"/>
    </reaction>
</comment>
<protein>
    <recommendedName>
        <fullName evidence="2">protein-tyrosine-phosphatase</fullName>
        <ecNumber evidence="2">3.1.3.48</ecNumber>
    </recommendedName>
</protein>
<evidence type="ECO:0000256" key="6">
    <source>
        <dbReference type="SAM" id="MobiDB-lite"/>
    </source>
</evidence>
<evidence type="ECO:0000256" key="8">
    <source>
        <dbReference type="SAM" id="SignalP"/>
    </source>
</evidence>
<feature type="domain" description="Tyrosine-protein phosphatase" evidence="9">
    <location>
        <begin position="392"/>
        <end position="649"/>
    </location>
</feature>
<dbReference type="PANTHER" id="PTHR19134">
    <property type="entry name" value="RECEPTOR-TYPE TYROSINE-PROTEIN PHOSPHATASE"/>
    <property type="match status" value="1"/>
</dbReference>
<comment type="caution">
    <text evidence="11">The sequence shown here is derived from an EMBL/GenBank/DDBJ whole genome shotgun (WGS) entry which is preliminary data.</text>
</comment>
<gene>
    <name evidence="11" type="ORF">LSH36_694g01007</name>
</gene>
<feature type="region of interest" description="Disordered" evidence="6">
    <location>
        <begin position="195"/>
        <end position="265"/>
    </location>
</feature>
<keyword evidence="7" id="KW-1133">Transmembrane helix</keyword>
<dbReference type="PROSITE" id="PS00383">
    <property type="entry name" value="TYR_PHOSPHATASE_1"/>
    <property type="match status" value="1"/>
</dbReference>
<evidence type="ECO:0000259" key="10">
    <source>
        <dbReference type="PROSITE" id="PS50056"/>
    </source>
</evidence>
<dbReference type="InterPro" id="IPR008979">
    <property type="entry name" value="Galactose-bd-like_sf"/>
</dbReference>
<proteinExistence type="inferred from homology"/>
<evidence type="ECO:0000256" key="1">
    <source>
        <dbReference type="ARBA" id="ARBA00009580"/>
    </source>
</evidence>
<dbReference type="Pfam" id="PF00102">
    <property type="entry name" value="Y_phosphatase"/>
    <property type="match status" value="2"/>
</dbReference>
<feature type="domain" description="Tyrosine specific protein phosphatases" evidence="10">
    <location>
        <begin position="867"/>
        <end position="946"/>
    </location>
</feature>
<dbReference type="EC" id="3.1.3.48" evidence="2"/>
<keyword evidence="12" id="KW-1185">Reference proteome</keyword>
<dbReference type="Pfam" id="PF22633">
    <property type="entry name" value="F5_F8_type_C_2"/>
    <property type="match status" value="1"/>
</dbReference>
<dbReference type="SMART" id="SM00194">
    <property type="entry name" value="PTPc"/>
    <property type="match status" value="2"/>
</dbReference>
<evidence type="ECO:0000259" key="9">
    <source>
        <dbReference type="PROSITE" id="PS50055"/>
    </source>
</evidence>
<dbReference type="GO" id="GO:0004725">
    <property type="term" value="F:protein tyrosine phosphatase activity"/>
    <property type="evidence" value="ECO:0007669"/>
    <property type="project" value="UniProtKB-EC"/>
</dbReference>
<organism evidence="11 12">
    <name type="scientific">Paralvinella palmiformis</name>
    <dbReference type="NCBI Taxonomy" id="53620"/>
    <lineage>
        <taxon>Eukaryota</taxon>
        <taxon>Metazoa</taxon>
        <taxon>Spiralia</taxon>
        <taxon>Lophotrochozoa</taxon>
        <taxon>Annelida</taxon>
        <taxon>Polychaeta</taxon>
        <taxon>Sedentaria</taxon>
        <taxon>Canalipalpata</taxon>
        <taxon>Terebellida</taxon>
        <taxon>Terebelliformia</taxon>
        <taxon>Alvinellidae</taxon>
        <taxon>Paralvinella</taxon>
    </lineage>
</organism>
<feature type="signal peptide" evidence="8">
    <location>
        <begin position="1"/>
        <end position="20"/>
    </location>
</feature>
<evidence type="ECO:0000256" key="7">
    <source>
        <dbReference type="SAM" id="Phobius"/>
    </source>
</evidence>
<dbReference type="SUPFAM" id="SSF49785">
    <property type="entry name" value="Galactose-binding domain-like"/>
    <property type="match status" value="1"/>
</dbReference>
<dbReference type="PROSITE" id="PS50056">
    <property type="entry name" value="TYR_PHOSPHATASE_2"/>
    <property type="match status" value="2"/>
</dbReference>
<dbReference type="Proteomes" id="UP001208570">
    <property type="component" value="Unassembled WGS sequence"/>
</dbReference>
<dbReference type="InterPro" id="IPR000242">
    <property type="entry name" value="PTP_cat"/>
</dbReference>
<dbReference type="FunFam" id="3.90.190.10:FF:000102">
    <property type="entry name" value="Receptor-type tyrosine-protein phosphatase"/>
    <property type="match status" value="2"/>
</dbReference>
<dbReference type="InterPro" id="IPR029021">
    <property type="entry name" value="Prot-tyrosine_phosphatase-like"/>
</dbReference>
<dbReference type="SUPFAM" id="SSF52799">
    <property type="entry name" value="(Phosphotyrosine protein) phosphatases II"/>
    <property type="match status" value="2"/>
</dbReference>
<evidence type="ECO:0000256" key="3">
    <source>
        <dbReference type="ARBA" id="ARBA00022801"/>
    </source>
</evidence>
<feature type="domain" description="Tyrosine specific protein phosphatases" evidence="10">
    <location>
        <begin position="569"/>
        <end position="640"/>
    </location>
</feature>
<comment type="similarity">
    <text evidence="1">Belongs to the protein-tyrosine phosphatase family.</text>
</comment>
<dbReference type="PROSITE" id="PS50055">
    <property type="entry name" value="TYR_PHOSPHATASE_PTP"/>
    <property type="match status" value="2"/>
</dbReference>
<dbReference type="PANTHER" id="PTHR19134:SF562">
    <property type="entry name" value="PROTEIN-TYROSINE-PHOSPHATASE"/>
    <property type="match status" value="1"/>
</dbReference>
<sequence length="967" mass="109555">MSSVMTRIFIYMLMVSSSLAVNIALDKPTGQIGTYGGATSDKAVDGHYDVDDGSEYYLTVCAHPDTNWDGKGPAKWWVDLEDTYSISAVTVWNTYNSGGYWRMNNFTVEVVTSDNRTTQSCGVYRKADPVRRGGNYTFNCNSKQGRYVYVRRLQGSRDQLYMTLCEVVIDGFIMTTSSSITTITSSTTIITTITSTRSAATRSTTTRSTTTRSTTTRSTTTPPTTTTTPSSTTTLFISSSPSSSTNITTQSQPTPSSISSSEEDKGTNNNTLIIIVSVVLVIGLLVTVTIIGIIILRRRNGIKCIKVKKDKESTGTQGTINGGFAEDTTSGATLDSESVILTEDELEAAQIVKEAAATPSYTDEENPYINSVIPVSEFESYVNLKKSDETNAFDEYKTLPQIDHSRYKIAITDDNKKKNRFLNIYPYDLTRVILDEENPETDGDYINASFIEGYGNTEHAYIATQGPVHQTMRDFWRMIWQYDANRIVMVANLAEDGKKKCDRYWPEDINQSEKHDVFMVTLESVTEYADYTIRSLTLARGDESRPIYQYHFTSWKDKGRPSFGAVTLLHFHQKVHSKDDERTGPLVVHCSAGVGRTGTFIALDILLQQMADERVADVLGCVQKLRQQRMLMVQTKDQFVFLHDAILEAINVGNKANPCSTLAEEFIEICEEHENEESELQKQFMLLCTLKQREEEQYKEGLLEENKDKNRDISVIPAEHDRPYLTMRGKFHDHYINAVFVDSFKKHSYYVVTQMPLAKTQADLWRLVYDHQLNAIVMLNEMDESDETCKQYWPDDGSQVYGPIIVTHMATANISPKVIMREFVVNLAQNEHNDKKQSSSKPFNVRHYQLLGWPNSEVLPPDKGALILLIEEVHRWRGQWKHSKDTKKTGHMVIHCLNGVTHSGLFCGVSHIVDNIKLDEEVDALSAARYVSRRRQQFYQTLDEYKFLYEIALEYISRNDHTYANCS</sequence>
<feature type="domain" description="Tyrosine-protein phosphatase" evidence="9">
    <location>
        <begin position="680"/>
        <end position="955"/>
    </location>
</feature>
<dbReference type="Gene3D" id="2.60.120.260">
    <property type="entry name" value="Galactose-binding domain-like"/>
    <property type="match status" value="1"/>
</dbReference>
<dbReference type="Gene3D" id="3.90.190.10">
    <property type="entry name" value="Protein tyrosine phosphatase superfamily"/>
    <property type="match status" value="2"/>
</dbReference>
<feature type="transmembrane region" description="Helical" evidence="7">
    <location>
        <begin position="272"/>
        <end position="296"/>
    </location>
</feature>
<feature type="chain" id="PRO_5041914756" description="protein-tyrosine-phosphatase" evidence="8">
    <location>
        <begin position="21"/>
        <end position="967"/>
    </location>
</feature>
<reference evidence="11" key="1">
    <citation type="journal article" date="2023" name="Mol. Biol. Evol.">
        <title>Third-Generation Sequencing Reveals the Adaptive Role of the Epigenome in Three Deep-Sea Polychaetes.</title>
        <authorList>
            <person name="Perez M."/>
            <person name="Aroh O."/>
            <person name="Sun Y."/>
            <person name="Lan Y."/>
            <person name="Juniper S.K."/>
            <person name="Young C.R."/>
            <person name="Angers B."/>
            <person name="Qian P.Y."/>
        </authorList>
    </citation>
    <scope>NUCLEOTIDE SEQUENCE</scope>
    <source>
        <strain evidence="11">P08H-3</strain>
    </source>
</reference>